<dbReference type="RefSeq" id="WP_349143701.1">
    <property type="nucleotide sequence ID" value="NZ_JBBMFC010000003.1"/>
</dbReference>
<evidence type="ECO:0000256" key="1">
    <source>
        <dbReference type="ARBA" id="ARBA00022475"/>
    </source>
</evidence>
<gene>
    <name evidence="7" type="ORF">WMO62_02470</name>
</gene>
<keyword evidence="5" id="KW-0456">Lyase</keyword>
<dbReference type="InterPro" id="IPR003770">
    <property type="entry name" value="MLTG-like"/>
</dbReference>
<protein>
    <submittedName>
        <fullName evidence="7">Endolytic transglycosylase MltG</fullName>
    </submittedName>
</protein>
<keyword evidence="4" id="KW-0472">Membrane</keyword>
<dbReference type="Pfam" id="PF02618">
    <property type="entry name" value="YceG"/>
    <property type="match status" value="1"/>
</dbReference>
<evidence type="ECO:0000256" key="6">
    <source>
        <dbReference type="ARBA" id="ARBA00023316"/>
    </source>
</evidence>
<keyword evidence="1" id="KW-1003">Cell membrane</keyword>
<evidence type="ECO:0000313" key="8">
    <source>
        <dbReference type="Proteomes" id="UP001470288"/>
    </source>
</evidence>
<keyword evidence="2" id="KW-0812">Transmembrane</keyword>
<evidence type="ECO:0000256" key="5">
    <source>
        <dbReference type="ARBA" id="ARBA00023239"/>
    </source>
</evidence>
<dbReference type="PANTHER" id="PTHR30518:SF2">
    <property type="entry name" value="ENDOLYTIC MUREIN TRANSGLYCOSYLASE"/>
    <property type="match status" value="1"/>
</dbReference>
<reference evidence="7 8" key="1">
    <citation type="submission" date="2024-03" db="EMBL/GenBank/DDBJ databases">
        <title>Human intestinal bacterial collection.</title>
        <authorList>
            <person name="Pauvert C."/>
            <person name="Hitch T.C.A."/>
            <person name="Clavel T."/>
        </authorList>
    </citation>
    <scope>NUCLEOTIDE SEQUENCE [LARGE SCALE GENOMIC DNA]</scope>
    <source>
        <strain evidence="7 8">CLA-AA-H78B</strain>
    </source>
</reference>
<sequence length="123" mass="13690">MMSVGIGLLRLAIVLLVIAAIWRVGQTAYDFAYHVVSDAAVDPEPGRDVKVSVTSDMGNKEIAKLLESRGLITDSRTFQIQLKLTDYDDKLKPGTYELNTSMTPRRIMKILAGEEKTEEDEES</sequence>
<dbReference type="Proteomes" id="UP001470288">
    <property type="component" value="Unassembled WGS sequence"/>
</dbReference>
<evidence type="ECO:0000256" key="4">
    <source>
        <dbReference type="ARBA" id="ARBA00023136"/>
    </source>
</evidence>
<evidence type="ECO:0000313" key="7">
    <source>
        <dbReference type="EMBL" id="MEQ2577707.1"/>
    </source>
</evidence>
<dbReference type="Gene3D" id="3.30.1490.480">
    <property type="entry name" value="Endolytic murein transglycosylase"/>
    <property type="match status" value="1"/>
</dbReference>
<name>A0ABV1HXS4_9FIRM</name>
<keyword evidence="3" id="KW-1133">Transmembrane helix</keyword>
<proteinExistence type="predicted"/>
<evidence type="ECO:0000256" key="2">
    <source>
        <dbReference type="ARBA" id="ARBA00022692"/>
    </source>
</evidence>
<evidence type="ECO:0000256" key="3">
    <source>
        <dbReference type="ARBA" id="ARBA00022989"/>
    </source>
</evidence>
<keyword evidence="8" id="KW-1185">Reference proteome</keyword>
<comment type="caution">
    <text evidence="7">The sequence shown here is derived from an EMBL/GenBank/DDBJ whole genome shotgun (WGS) entry which is preliminary data.</text>
</comment>
<keyword evidence="6" id="KW-0961">Cell wall biogenesis/degradation</keyword>
<dbReference type="PANTHER" id="PTHR30518">
    <property type="entry name" value="ENDOLYTIC MUREIN TRANSGLYCOSYLASE"/>
    <property type="match status" value="1"/>
</dbReference>
<accession>A0ABV1HXS4</accession>
<organism evidence="7 8">
    <name type="scientific">Hominiventricola aquisgranensis</name>
    <dbReference type="NCBI Taxonomy" id="3133164"/>
    <lineage>
        <taxon>Bacteria</taxon>
        <taxon>Bacillati</taxon>
        <taxon>Bacillota</taxon>
        <taxon>Clostridia</taxon>
        <taxon>Lachnospirales</taxon>
        <taxon>Lachnospiraceae</taxon>
        <taxon>Hominiventricola</taxon>
    </lineage>
</organism>
<dbReference type="EMBL" id="JBBMFC010000003">
    <property type="protein sequence ID" value="MEQ2577707.1"/>
    <property type="molecule type" value="Genomic_DNA"/>
</dbReference>